<feature type="compositionally biased region" description="Polar residues" evidence="1">
    <location>
        <begin position="1"/>
        <end position="10"/>
    </location>
</feature>
<dbReference type="AlphaFoldDB" id="A0A934QFE0"/>
<feature type="transmembrane region" description="Helical" evidence="2">
    <location>
        <begin position="205"/>
        <end position="223"/>
    </location>
</feature>
<evidence type="ECO:0000313" key="4">
    <source>
        <dbReference type="Proteomes" id="UP000618733"/>
    </source>
</evidence>
<feature type="region of interest" description="Disordered" evidence="1">
    <location>
        <begin position="1"/>
        <end position="83"/>
    </location>
</feature>
<proteinExistence type="predicted"/>
<protein>
    <submittedName>
        <fullName evidence="3">DUF805 domain-containing protein</fullName>
    </submittedName>
</protein>
<feature type="compositionally biased region" description="Low complexity" evidence="1">
    <location>
        <begin position="47"/>
        <end position="57"/>
    </location>
</feature>
<dbReference type="GO" id="GO:0005886">
    <property type="term" value="C:plasma membrane"/>
    <property type="evidence" value="ECO:0007669"/>
    <property type="project" value="TreeGrafter"/>
</dbReference>
<feature type="compositionally biased region" description="Low complexity" evidence="1">
    <location>
        <begin position="95"/>
        <end position="109"/>
    </location>
</feature>
<feature type="transmembrane region" description="Helical" evidence="2">
    <location>
        <begin position="269"/>
        <end position="290"/>
    </location>
</feature>
<name>A0A934QFE0_9MICO</name>
<dbReference type="PANTHER" id="PTHR34980:SF2">
    <property type="entry name" value="INNER MEMBRANE PROTEIN YHAH-RELATED"/>
    <property type="match status" value="1"/>
</dbReference>
<evidence type="ECO:0000256" key="2">
    <source>
        <dbReference type="SAM" id="Phobius"/>
    </source>
</evidence>
<feature type="compositionally biased region" description="Polar residues" evidence="1">
    <location>
        <begin position="19"/>
        <end position="32"/>
    </location>
</feature>
<dbReference type="EMBL" id="JAEHOI010000009">
    <property type="protein sequence ID" value="MBK0422392.1"/>
    <property type="molecule type" value="Genomic_DNA"/>
</dbReference>
<dbReference type="InterPro" id="IPR008523">
    <property type="entry name" value="DUF805"/>
</dbReference>
<feature type="transmembrane region" description="Helical" evidence="2">
    <location>
        <begin position="302"/>
        <end position="323"/>
    </location>
</feature>
<dbReference type="Proteomes" id="UP000618733">
    <property type="component" value="Unassembled WGS sequence"/>
</dbReference>
<organism evidence="3 4">
    <name type="scientific">Leucobacter edaphi</name>
    <dbReference type="NCBI Taxonomy" id="2796472"/>
    <lineage>
        <taxon>Bacteria</taxon>
        <taxon>Bacillati</taxon>
        <taxon>Actinomycetota</taxon>
        <taxon>Actinomycetes</taxon>
        <taxon>Micrococcales</taxon>
        <taxon>Microbacteriaceae</taxon>
        <taxon>Leucobacter</taxon>
    </lineage>
</organism>
<keyword evidence="2" id="KW-1133">Transmembrane helix</keyword>
<keyword evidence="2" id="KW-0812">Transmembrane</keyword>
<gene>
    <name evidence="3" type="ORF">JD292_09940</name>
</gene>
<evidence type="ECO:0000256" key="1">
    <source>
        <dbReference type="SAM" id="MobiDB-lite"/>
    </source>
</evidence>
<comment type="caution">
    <text evidence="3">The sequence shown here is derived from an EMBL/GenBank/DDBJ whole genome shotgun (WGS) entry which is preliminary data.</text>
</comment>
<dbReference type="RefSeq" id="WP_200132585.1">
    <property type="nucleotide sequence ID" value="NZ_JAEHOI010000009.1"/>
</dbReference>
<dbReference type="Pfam" id="PF05656">
    <property type="entry name" value="DUF805"/>
    <property type="match status" value="1"/>
</dbReference>
<reference evidence="3" key="1">
    <citation type="submission" date="2020-12" db="EMBL/GenBank/DDBJ databases">
        <title>Leucobacter sp. CAS2, isolated from Chromium sludge.</title>
        <authorList>
            <person name="Xu Z."/>
        </authorList>
    </citation>
    <scope>NUCLEOTIDE SEQUENCE</scope>
    <source>
        <strain evidence="3">CSA2</strain>
    </source>
</reference>
<accession>A0A934QFE0</accession>
<keyword evidence="4" id="KW-1185">Reference proteome</keyword>
<evidence type="ECO:0000313" key="3">
    <source>
        <dbReference type="EMBL" id="MBK0422392.1"/>
    </source>
</evidence>
<sequence>MTHPPQSQHPEPTAGDGSDPTTSPQAPQQPEPSVQRGPAVPQPPIDPQQGQPGADPGVPGPHPQSPQQQGPQPYGPAYGQEGYWQQGYGQQGYVQQGYGQPGFVQPGYGLPTPPHGPQAPYTGATGYGHPAAPHQAYPAPYPVAAAQRPSYVGPFPAPGPGEPFNGAVNPDDLTRPLYAATLPQALKRFFRSYVRFSGRASRSEFWWSMLFVGLLTIVPSMLLDYLSEVQHRHGGGYGGPAVFDSLHTAAIVAPASPLMPGTETALTSFLGLVTVVAFLGLLLPFLAITWRRLHDANLAGPMYFLSWIPYVGVIVFLVFTLLASNPNGRRFDTALH</sequence>
<feature type="compositionally biased region" description="Low complexity" evidence="1">
    <location>
        <begin position="65"/>
        <end position="83"/>
    </location>
</feature>
<keyword evidence="2" id="KW-0472">Membrane</keyword>
<dbReference type="PANTHER" id="PTHR34980">
    <property type="entry name" value="INNER MEMBRANE PROTEIN-RELATED-RELATED"/>
    <property type="match status" value="1"/>
</dbReference>
<feature type="region of interest" description="Disordered" evidence="1">
    <location>
        <begin position="95"/>
        <end position="128"/>
    </location>
</feature>